<evidence type="ECO:0000256" key="3">
    <source>
        <dbReference type="ARBA" id="ARBA00022692"/>
    </source>
</evidence>
<dbReference type="OrthoDB" id="6057322at2"/>
<dbReference type="Pfam" id="PF07690">
    <property type="entry name" value="MFS_1"/>
    <property type="match status" value="1"/>
</dbReference>
<feature type="transmembrane region" description="Helical" evidence="7">
    <location>
        <begin position="158"/>
        <end position="180"/>
    </location>
</feature>
<keyword evidence="2" id="KW-0813">Transport</keyword>
<evidence type="ECO:0000256" key="6">
    <source>
        <dbReference type="SAM" id="MobiDB-lite"/>
    </source>
</evidence>
<feature type="transmembrane region" description="Helical" evidence="7">
    <location>
        <begin position="100"/>
        <end position="123"/>
    </location>
</feature>
<feature type="transmembrane region" description="Helical" evidence="7">
    <location>
        <begin position="186"/>
        <end position="205"/>
    </location>
</feature>
<evidence type="ECO:0000256" key="1">
    <source>
        <dbReference type="ARBA" id="ARBA00004651"/>
    </source>
</evidence>
<keyword evidence="3 7" id="KW-0812">Transmembrane</keyword>
<dbReference type="Proteomes" id="UP000034838">
    <property type="component" value="Unassembled WGS sequence"/>
</dbReference>
<feature type="compositionally biased region" description="Basic and acidic residues" evidence="6">
    <location>
        <begin position="213"/>
        <end position="226"/>
    </location>
</feature>
<evidence type="ECO:0000313" key="10">
    <source>
        <dbReference type="Proteomes" id="UP000034838"/>
    </source>
</evidence>
<feature type="transmembrane region" description="Helical" evidence="7">
    <location>
        <begin position="356"/>
        <end position="378"/>
    </location>
</feature>
<reference evidence="9" key="1">
    <citation type="submission" date="2016-10" db="EMBL/GenBank/DDBJ databases">
        <title>Genome sequence of Streptomyces malaysiense MUSC 136.</title>
        <authorList>
            <person name="Lee L.-H."/>
            <person name="Ser H.-L."/>
        </authorList>
    </citation>
    <scope>NUCLEOTIDE SEQUENCE [LARGE SCALE GENOMIC DNA]</scope>
    <source>
        <strain evidence="9">MUSC 136</strain>
    </source>
</reference>
<evidence type="ECO:0000256" key="4">
    <source>
        <dbReference type="ARBA" id="ARBA00022989"/>
    </source>
</evidence>
<gene>
    <name evidence="9" type="ORF">VT52_001900</name>
</gene>
<dbReference type="Gene3D" id="1.20.1250.20">
    <property type="entry name" value="MFS general substrate transporter like domains"/>
    <property type="match status" value="2"/>
</dbReference>
<sequence length="489" mass="50735">MPHGRRSGRTGRSVAGRLTAWAGNRVGGTRYLAPITLLAAVVSLDGADKGTLAVNARSLEHAFGIGHTSLGLLASVTSLSGAVCTLPVGVLTDRVVRVRLLGGSILLWAVATGLSAAAPSFVWLVVTRAALGAVTATTGPTIASLVGDFFPVSRRAQLYAYVLMGEFVGTGVGLVVTTALTSVASWRVSIAWPAAPALLLAWYVWHTREPQRGGRHVTDEEADGRTGEPSSATDGHATPDEAGRAALERGIAPRRDAVLREDPRRMPVPRAFLYVLRIPTVLIMITASSLGYFFFAGVRTFGVLFATQQYDVSRSVATALAMVVGVGGIAGLYLGGHAADRLTRAGHPNGRVIVPVVSLLVSPLALAPAILATSPLVAAPLLLLGAVTVTATNPPLDAARLDVVPSGLWGTSESARTAVRTLGELSAPLLFGYTSAALFSSHGLRWTFLIFLAPLTAAGLLGVLALRTYPRDVATAAASDAVARSPGRT</sequence>
<dbReference type="EMBL" id="LBDA02000004">
    <property type="protein sequence ID" value="OIK29235.1"/>
    <property type="molecule type" value="Genomic_DNA"/>
</dbReference>
<comment type="caution">
    <text evidence="9">The sequence shown here is derived from an EMBL/GenBank/DDBJ whole genome shotgun (WGS) entry which is preliminary data.</text>
</comment>
<keyword evidence="4 7" id="KW-1133">Transmembrane helix</keyword>
<keyword evidence="5 7" id="KW-0472">Membrane</keyword>
<dbReference type="InterPro" id="IPR044770">
    <property type="entry name" value="MFS_spinster-like"/>
</dbReference>
<dbReference type="GO" id="GO:0022857">
    <property type="term" value="F:transmembrane transporter activity"/>
    <property type="evidence" value="ECO:0007669"/>
    <property type="project" value="InterPro"/>
</dbReference>
<comment type="subcellular location">
    <subcellularLocation>
        <location evidence="1">Cell membrane</location>
        <topology evidence="1">Multi-pass membrane protein</topology>
    </subcellularLocation>
</comment>
<feature type="transmembrane region" description="Helical" evidence="7">
    <location>
        <begin position="129"/>
        <end position="146"/>
    </location>
</feature>
<dbReference type="InterPro" id="IPR020846">
    <property type="entry name" value="MFS_dom"/>
</dbReference>
<dbReference type="PANTHER" id="PTHR23505">
    <property type="entry name" value="SPINSTER"/>
    <property type="match status" value="1"/>
</dbReference>
<accession>A0A1J4Q7M2</accession>
<evidence type="ECO:0000313" key="9">
    <source>
        <dbReference type="EMBL" id="OIK29235.1"/>
    </source>
</evidence>
<feature type="region of interest" description="Disordered" evidence="6">
    <location>
        <begin position="213"/>
        <end position="240"/>
    </location>
</feature>
<dbReference type="GO" id="GO:0005886">
    <property type="term" value="C:plasma membrane"/>
    <property type="evidence" value="ECO:0007669"/>
    <property type="project" value="UniProtKB-SubCell"/>
</dbReference>
<keyword evidence="10" id="KW-1185">Reference proteome</keyword>
<feature type="transmembrane region" description="Helical" evidence="7">
    <location>
        <begin position="446"/>
        <end position="466"/>
    </location>
</feature>
<evidence type="ECO:0000256" key="7">
    <source>
        <dbReference type="SAM" id="Phobius"/>
    </source>
</evidence>
<evidence type="ECO:0000256" key="5">
    <source>
        <dbReference type="ARBA" id="ARBA00023136"/>
    </source>
</evidence>
<dbReference type="AlphaFoldDB" id="A0A1J4Q7M2"/>
<name>A0A1J4Q7M2_9ACTN</name>
<evidence type="ECO:0000256" key="2">
    <source>
        <dbReference type="ARBA" id="ARBA00022448"/>
    </source>
</evidence>
<protein>
    <recommendedName>
        <fullName evidence="8">Major facilitator superfamily (MFS) profile domain-containing protein</fullName>
    </recommendedName>
</protein>
<dbReference type="InterPro" id="IPR036259">
    <property type="entry name" value="MFS_trans_sf"/>
</dbReference>
<feature type="transmembrane region" description="Helical" evidence="7">
    <location>
        <begin position="315"/>
        <end position="335"/>
    </location>
</feature>
<proteinExistence type="predicted"/>
<evidence type="ECO:0000259" key="8">
    <source>
        <dbReference type="PROSITE" id="PS50850"/>
    </source>
</evidence>
<feature type="domain" description="Major facilitator superfamily (MFS) profile" evidence="8">
    <location>
        <begin position="34"/>
        <end position="471"/>
    </location>
</feature>
<dbReference type="SUPFAM" id="SSF103473">
    <property type="entry name" value="MFS general substrate transporter"/>
    <property type="match status" value="1"/>
</dbReference>
<dbReference type="RefSeq" id="WP_046416870.1">
    <property type="nucleotide sequence ID" value="NZ_LBDA02000004.1"/>
</dbReference>
<organism evidence="9 10">
    <name type="scientific">Streptomyces malaysiense</name>
    <dbReference type="NCBI Taxonomy" id="1428626"/>
    <lineage>
        <taxon>Bacteria</taxon>
        <taxon>Bacillati</taxon>
        <taxon>Actinomycetota</taxon>
        <taxon>Actinomycetes</taxon>
        <taxon>Kitasatosporales</taxon>
        <taxon>Streptomycetaceae</taxon>
        <taxon>Streptomyces</taxon>
    </lineage>
</organism>
<feature type="transmembrane region" description="Helical" evidence="7">
    <location>
        <begin position="274"/>
        <end position="295"/>
    </location>
</feature>
<dbReference type="PANTHER" id="PTHR23505:SF79">
    <property type="entry name" value="PROTEIN SPINSTER"/>
    <property type="match status" value="1"/>
</dbReference>
<dbReference type="InterPro" id="IPR011701">
    <property type="entry name" value="MFS"/>
</dbReference>
<dbReference type="PROSITE" id="PS50850">
    <property type="entry name" value="MFS"/>
    <property type="match status" value="1"/>
</dbReference>